<dbReference type="Proteomes" id="UP001311915">
    <property type="component" value="Unassembled WGS sequence"/>
</dbReference>
<proteinExistence type="predicted"/>
<keyword evidence="2" id="KW-1185">Reference proteome</keyword>
<reference evidence="1 2" key="1">
    <citation type="submission" date="2023-10" db="EMBL/GenBank/DDBJ databases">
        <title>Genome-Wide Identification Analysis in wild type Solanum Pinnatisectum Reveals Some Genes Defensing Phytophthora Infestans.</title>
        <authorList>
            <person name="Sun C."/>
        </authorList>
    </citation>
    <scope>NUCLEOTIDE SEQUENCE [LARGE SCALE GENOMIC DNA]</scope>
    <source>
        <strain evidence="1">LQN</strain>
        <tissue evidence="1">Leaf</tissue>
    </source>
</reference>
<comment type="caution">
    <text evidence="1">The sequence shown here is derived from an EMBL/GenBank/DDBJ whole genome shotgun (WGS) entry which is preliminary data.</text>
</comment>
<dbReference type="EMBL" id="JAWPEI010000009">
    <property type="protein sequence ID" value="KAK4716508.1"/>
    <property type="molecule type" value="Genomic_DNA"/>
</dbReference>
<accession>A0AAV9KTK9</accession>
<evidence type="ECO:0000313" key="1">
    <source>
        <dbReference type="EMBL" id="KAK4716508.1"/>
    </source>
</evidence>
<sequence>MTALKANISKLADKSVLFLSYLCSSLMNLLNMPPITQPIGDIWVDLERLEIGKRKEKKKTHDT</sequence>
<dbReference type="AlphaFoldDB" id="A0AAV9KTK9"/>
<evidence type="ECO:0000313" key="2">
    <source>
        <dbReference type="Proteomes" id="UP001311915"/>
    </source>
</evidence>
<gene>
    <name evidence="1" type="ORF">R3W88_014846</name>
</gene>
<protein>
    <submittedName>
        <fullName evidence="1">Uncharacterized protein</fullName>
    </submittedName>
</protein>
<organism evidence="1 2">
    <name type="scientific">Solanum pinnatisectum</name>
    <name type="common">tansyleaf nightshade</name>
    <dbReference type="NCBI Taxonomy" id="50273"/>
    <lineage>
        <taxon>Eukaryota</taxon>
        <taxon>Viridiplantae</taxon>
        <taxon>Streptophyta</taxon>
        <taxon>Embryophyta</taxon>
        <taxon>Tracheophyta</taxon>
        <taxon>Spermatophyta</taxon>
        <taxon>Magnoliopsida</taxon>
        <taxon>eudicotyledons</taxon>
        <taxon>Gunneridae</taxon>
        <taxon>Pentapetalae</taxon>
        <taxon>asterids</taxon>
        <taxon>lamiids</taxon>
        <taxon>Solanales</taxon>
        <taxon>Solanaceae</taxon>
        <taxon>Solanoideae</taxon>
        <taxon>Solaneae</taxon>
        <taxon>Solanum</taxon>
    </lineage>
</organism>
<name>A0AAV9KTK9_9SOLN</name>